<name>A0A8H3DEX9_9AGAM</name>
<feature type="chain" id="PRO_5034500105" description="Secreted protein" evidence="1">
    <location>
        <begin position="19"/>
        <end position="251"/>
    </location>
</feature>
<evidence type="ECO:0000256" key="1">
    <source>
        <dbReference type="SAM" id="SignalP"/>
    </source>
</evidence>
<proteinExistence type="predicted"/>
<dbReference type="Proteomes" id="UP000663853">
    <property type="component" value="Unassembled WGS sequence"/>
</dbReference>
<protein>
    <recommendedName>
        <fullName evidence="4">Secreted protein</fullName>
    </recommendedName>
</protein>
<dbReference type="AlphaFoldDB" id="A0A8H3DEX9"/>
<dbReference type="EMBL" id="CAJMXA010003938">
    <property type="protein sequence ID" value="CAE6527704.1"/>
    <property type="molecule type" value="Genomic_DNA"/>
</dbReference>
<sequence>MLARWSALLSLAMGVVDRVHVPGLGAVSSFLWTTDVDSEVARVIDSIDIINSGVVQAIGQANLVELCGFPSRFCASRVSPSRFRETGTVQTYTDPRELVLPEATPDRFDVGYSVFFDDRPAFGKHSPRVEEETARWLALLHEIGIILTLFRAMKNCRLFNGETTLLCQHSGSMYIMEVELIKSIYSNTMNSRKELLPDATSVTRIRTHVRRTSADAKLSWGYHKLGAGNQTDSSSLETQVARQLSQLTRTG</sequence>
<evidence type="ECO:0000313" key="2">
    <source>
        <dbReference type="EMBL" id="CAE6527704.1"/>
    </source>
</evidence>
<organism evidence="2 3">
    <name type="scientific">Rhizoctonia solani</name>
    <dbReference type="NCBI Taxonomy" id="456999"/>
    <lineage>
        <taxon>Eukaryota</taxon>
        <taxon>Fungi</taxon>
        <taxon>Dikarya</taxon>
        <taxon>Basidiomycota</taxon>
        <taxon>Agaricomycotina</taxon>
        <taxon>Agaricomycetes</taxon>
        <taxon>Cantharellales</taxon>
        <taxon>Ceratobasidiaceae</taxon>
        <taxon>Rhizoctonia</taxon>
    </lineage>
</organism>
<feature type="signal peptide" evidence="1">
    <location>
        <begin position="1"/>
        <end position="18"/>
    </location>
</feature>
<reference evidence="2" key="1">
    <citation type="submission" date="2021-01" db="EMBL/GenBank/DDBJ databases">
        <authorList>
            <person name="Kaushik A."/>
        </authorList>
    </citation>
    <scope>NUCLEOTIDE SEQUENCE</scope>
    <source>
        <strain evidence="2">AG6-10EEA</strain>
    </source>
</reference>
<gene>
    <name evidence="2" type="ORF">RDB_LOCUS162937</name>
</gene>
<comment type="caution">
    <text evidence="2">The sequence shown here is derived from an EMBL/GenBank/DDBJ whole genome shotgun (WGS) entry which is preliminary data.</text>
</comment>
<keyword evidence="1" id="KW-0732">Signal</keyword>
<evidence type="ECO:0008006" key="4">
    <source>
        <dbReference type="Google" id="ProtNLM"/>
    </source>
</evidence>
<evidence type="ECO:0000313" key="3">
    <source>
        <dbReference type="Proteomes" id="UP000663853"/>
    </source>
</evidence>
<accession>A0A8H3DEX9</accession>